<dbReference type="EMBL" id="RIAX01000009">
    <property type="protein sequence ID" value="RNF38825.1"/>
    <property type="molecule type" value="Genomic_DNA"/>
</dbReference>
<protein>
    <submittedName>
        <fullName evidence="2">NERD domain-containing protein</fullName>
    </submittedName>
</protein>
<evidence type="ECO:0000313" key="2">
    <source>
        <dbReference type="EMBL" id="RNF38825.1"/>
    </source>
</evidence>
<dbReference type="InterPro" id="IPR011528">
    <property type="entry name" value="NERD"/>
</dbReference>
<dbReference type="OrthoDB" id="569879at2"/>
<comment type="caution">
    <text evidence="2">The sequence shown here is derived from an EMBL/GenBank/DDBJ whole genome shotgun (WGS) entry which is preliminary data.</text>
</comment>
<keyword evidence="3" id="KW-1185">Reference proteome</keyword>
<sequence>MKGVERIKAELDLLPKTLAIECLLKRLPSNHKQRGYLENQLHRATAGIRGEGKMIKKFKEFSYEGNCLPVWDLNMKLNEWAVQIDGLLLTDRCAIVLDSKNVSGEIHYDAVNEEYYKKTMPGGEILTMENPVFQLNKHIHFVRKWFSLHNIYLPVTGLIVYTANNCVFKTKPPDALICKTYQMNAYLYQILRDSPLTAVSHPLEDIGKLIAANQVPFKSSPLSEFYKIDLRDVKPGVYCKKCCCHGMQRVKKSWICAACGNKDATADRLAVQEYFSLIDRELTNRKFREFSGIENSDAARRVLAKYDLEITGDRKTRVYKIKNR</sequence>
<evidence type="ECO:0000313" key="3">
    <source>
        <dbReference type="Proteomes" id="UP000275473"/>
    </source>
</evidence>
<feature type="domain" description="NERD" evidence="1">
    <location>
        <begin position="46"/>
        <end position="165"/>
    </location>
</feature>
<reference evidence="2 3" key="1">
    <citation type="journal article" date="2018" name="Int. J. Syst. Evol. Microbiol.">
        <title>Planococcus salinus sp. nov., a moderately halophilic bacterium isolated from a saline-alkali soil.</title>
        <authorList>
            <person name="Gan L."/>
        </authorList>
    </citation>
    <scope>NUCLEOTIDE SEQUENCE [LARGE SCALE GENOMIC DNA]</scope>
    <source>
        <strain evidence="2 3">LCB217</strain>
    </source>
</reference>
<dbReference type="Pfam" id="PF08378">
    <property type="entry name" value="NERD"/>
    <property type="match status" value="1"/>
</dbReference>
<dbReference type="AlphaFoldDB" id="A0A3M8P5A0"/>
<dbReference type="PROSITE" id="PS50965">
    <property type="entry name" value="NERD"/>
    <property type="match status" value="1"/>
</dbReference>
<name>A0A3M8P5A0_9BACL</name>
<organism evidence="2 3">
    <name type="scientific">Planococcus salinus</name>
    <dbReference type="NCBI Taxonomy" id="1848460"/>
    <lineage>
        <taxon>Bacteria</taxon>
        <taxon>Bacillati</taxon>
        <taxon>Bacillota</taxon>
        <taxon>Bacilli</taxon>
        <taxon>Bacillales</taxon>
        <taxon>Caryophanaceae</taxon>
        <taxon>Planococcus</taxon>
    </lineage>
</organism>
<dbReference type="Proteomes" id="UP000275473">
    <property type="component" value="Unassembled WGS sequence"/>
</dbReference>
<proteinExistence type="predicted"/>
<accession>A0A3M8P5A0</accession>
<evidence type="ECO:0000259" key="1">
    <source>
        <dbReference type="PROSITE" id="PS50965"/>
    </source>
</evidence>
<gene>
    <name evidence="2" type="ORF">EEX84_11930</name>
</gene>